<keyword evidence="2" id="KW-0472">Membrane</keyword>
<dbReference type="PANTHER" id="PTHR36009:SF3">
    <property type="entry name" value="TRANSMEMBRANE PROTEIN"/>
    <property type="match status" value="1"/>
</dbReference>
<feature type="transmembrane region" description="Helical" evidence="2">
    <location>
        <begin position="264"/>
        <end position="284"/>
    </location>
</feature>
<keyword evidence="4" id="KW-1185">Reference proteome</keyword>
<dbReference type="EMBL" id="JALJOV010000928">
    <property type="protein sequence ID" value="KAK9858413.1"/>
    <property type="molecule type" value="Genomic_DNA"/>
</dbReference>
<feature type="transmembrane region" description="Helical" evidence="2">
    <location>
        <begin position="176"/>
        <end position="196"/>
    </location>
</feature>
<keyword evidence="2" id="KW-1133">Transmembrane helix</keyword>
<feature type="transmembrane region" description="Helical" evidence="2">
    <location>
        <begin position="94"/>
        <end position="113"/>
    </location>
</feature>
<name>A0AAW1SSZ9_9CHLO</name>
<evidence type="ECO:0008006" key="5">
    <source>
        <dbReference type="Google" id="ProtNLM"/>
    </source>
</evidence>
<protein>
    <recommendedName>
        <fullName evidence="5">DUF2834 domain-containing protein</fullName>
    </recommendedName>
</protein>
<sequence length="322" mass="35176">MQHCEARAAGVSLQVLQSYSSLPGTAKQGLSTLACRQQLAYTSPLRPSTQSTLRRAWLSSGIQRPRPSPSHGILCNAKGSESPAATSPESQSTLFSVGLGLLWAAFTSYAFIFSPNQTPLRDLYFIECLSFLQGLDGPSKVNAIFTGLFFTLGIFPAIYSALLIPSARSGNKIPAWPFVSLSFAFGVFPLIPFWALRTPAKDLVVPPPRNELGNGLRVLESKITAVSLAIGSAICLGYIISHLPPFADSKLLVDYLRLFDESRVVHVSSLDALALVAFSPYWMYNDAERRQWSSRGQILPFLSFLPVLGPAIYLVLRPHTKQ</sequence>
<feature type="transmembrane region" description="Helical" evidence="2">
    <location>
        <begin position="143"/>
        <end position="164"/>
    </location>
</feature>
<dbReference type="Proteomes" id="UP001485043">
    <property type="component" value="Unassembled WGS sequence"/>
</dbReference>
<evidence type="ECO:0000313" key="3">
    <source>
        <dbReference type="EMBL" id="KAK9858413.1"/>
    </source>
</evidence>
<evidence type="ECO:0000313" key="4">
    <source>
        <dbReference type="Proteomes" id="UP001485043"/>
    </source>
</evidence>
<feature type="transmembrane region" description="Helical" evidence="2">
    <location>
        <begin position="296"/>
        <end position="316"/>
    </location>
</feature>
<gene>
    <name evidence="3" type="ORF">WJX84_002352</name>
</gene>
<evidence type="ECO:0000256" key="2">
    <source>
        <dbReference type="SAM" id="Phobius"/>
    </source>
</evidence>
<feature type="region of interest" description="Disordered" evidence="1">
    <location>
        <begin position="61"/>
        <end position="87"/>
    </location>
</feature>
<evidence type="ECO:0000256" key="1">
    <source>
        <dbReference type="SAM" id="MobiDB-lite"/>
    </source>
</evidence>
<keyword evidence="2" id="KW-0812">Transmembrane</keyword>
<dbReference type="AlphaFoldDB" id="A0AAW1SSZ9"/>
<organism evidence="3 4">
    <name type="scientific">Apatococcus fuscideae</name>
    <dbReference type="NCBI Taxonomy" id="2026836"/>
    <lineage>
        <taxon>Eukaryota</taxon>
        <taxon>Viridiplantae</taxon>
        <taxon>Chlorophyta</taxon>
        <taxon>core chlorophytes</taxon>
        <taxon>Trebouxiophyceae</taxon>
        <taxon>Chlorellales</taxon>
        <taxon>Chlorellaceae</taxon>
        <taxon>Apatococcus</taxon>
    </lineage>
</organism>
<comment type="caution">
    <text evidence="3">The sequence shown here is derived from an EMBL/GenBank/DDBJ whole genome shotgun (WGS) entry which is preliminary data.</text>
</comment>
<reference evidence="3 4" key="1">
    <citation type="journal article" date="2024" name="Nat. Commun.">
        <title>Phylogenomics reveals the evolutionary origins of lichenization in chlorophyte algae.</title>
        <authorList>
            <person name="Puginier C."/>
            <person name="Libourel C."/>
            <person name="Otte J."/>
            <person name="Skaloud P."/>
            <person name="Haon M."/>
            <person name="Grisel S."/>
            <person name="Petersen M."/>
            <person name="Berrin J.G."/>
            <person name="Delaux P.M."/>
            <person name="Dal Grande F."/>
            <person name="Keller J."/>
        </authorList>
    </citation>
    <scope>NUCLEOTIDE SEQUENCE [LARGE SCALE GENOMIC DNA]</scope>
    <source>
        <strain evidence="3 4">SAG 2523</strain>
    </source>
</reference>
<proteinExistence type="predicted"/>
<accession>A0AAW1SSZ9</accession>
<feature type="transmembrane region" description="Helical" evidence="2">
    <location>
        <begin position="223"/>
        <end position="243"/>
    </location>
</feature>
<dbReference type="PANTHER" id="PTHR36009">
    <property type="match status" value="1"/>
</dbReference>